<evidence type="ECO:0000313" key="3">
    <source>
        <dbReference type="EMBL" id="OGK48356.1"/>
    </source>
</evidence>
<reference evidence="3 4" key="1">
    <citation type="journal article" date="2016" name="Nat. Commun.">
        <title>Thousands of microbial genomes shed light on interconnected biogeochemical processes in an aquifer system.</title>
        <authorList>
            <person name="Anantharaman K."/>
            <person name="Brown C.T."/>
            <person name="Hug L.A."/>
            <person name="Sharon I."/>
            <person name="Castelle C.J."/>
            <person name="Probst A.J."/>
            <person name="Thomas B.C."/>
            <person name="Singh A."/>
            <person name="Wilkins M.J."/>
            <person name="Karaoz U."/>
            <person name="Brodie E.L."/>
            <person name="Williams K.H."/>
            <person name="Hubbard S.S."/>
            <person name="Banfield J.F."/>
        </authorList>
    </citation>
    <scope>NUCLEOTIDE SEQUENCE [LARGE SCALE GENOMIC DNA]</scope>
</reference>
<dbReference type="AlphaFoldDB" id="A0A1F7IYA8"/>
<evidence type="ECO:0000256" key="1">
    <source>
        <dbReference type="SAM" id="Phobius"/>
    </source>
</evidence>
<proteinExistence type="predicted"/>
<evidence type="ECO:0000259" key="2">
    <source>
        <dbReference type="Pfam" id="PF09851"/>
    </source>
</evidence>
<feature type="transmembrane region" description="Helical" evidence="1">
    <location>
        <begin position="12"/>
        <end position="37"/>
    </location>
</feature>
<dbReference type="InterPro" id="IPR018649">
    <property type="entry name" value="SHOCT"/>
</dbReference>
<dbReference type="Pfam" id="PF09851">
    <property type="entry name" value="SHOCT"/>
    <property type="match status" value="1"/>
</dbReference>
<feature type="domain" description="SHOCT" evidence="2">
    <location>
        <begin position="53"/>
        <end position="78"/>
    </location>
</feature>
<gene>
    <name evidence="3" type="ORF">A3A93_01620</name>
</gene>
<sequence length="79" mass="9083">MMGNFAGNPMGTYGWGFGWIFMILFWGLIILGIVALIKWTANQGKSQTHDRSALDILKERYAKGEIDKKEFEEKKKDLK</sequence>
<evidence type="ECO:0000313" key="4">
    <source>
        <dbReference type="Proteomes" id="UP000177141"/>
    </source>
</evidence>
<keyword evidence="1" id="KW-0472">Membrane</keyword>
<protein>
    <submittedName>
        <fullName evidence="3">Electron transporter RnfE</fullName>
    </submittedName>
</protein>
<name>A0A1F7IYA8_9BACT</name>
<keyword evidence="1" id="KW-1133">Transmembrane helix</keyword>
<keyword evidence="1" id="KW-0812">Transmembrane</keyword>
<accession>A0A1F7IYA8</accession>
<comment type="caution">
    <text evidence="3">The sequence shown here is derived from an EMBL/GenBank/DDBJ whole genome shotgun (WGS) entry which is preliminary data.</text>
</comment>
<dbReference type="EMBL" id="MGAL01000017">
    <property type="protein sequence ID" value="OGK48356.1"/>
    <property type="molecule type" value="Genomic_DNA"/>
</dbReference>
<dbReference type="Proteomes" id="UP000177141">
    <property type="component" value="Unassembled WGS sequence"/>
</dbReference>
<organism evidence="3 4">
    <name type="scientific">Candidatus Roizmanbacteria bacterium RIFCSPLOWO2_01_FULL_38_12</name>
    <dbReference type="NCBI Taxonomy" id="1802061"/>
    <lineage>
        <taxon>Bacteria</taxon>
        <taxon>Candidatus Roizmaniibacteriota</taxon>
    </lineage>
</organism>